<evidence type="ECO:0000256" key="4">
    <source>
        <dbReference type="RuleBase" id="RU003690"/>
    </source>
</evidence>
<organism evidence="5 6">
    <name type="scientific">Dictyobacter aurantiacus</name>
    <dbReference type="NCBI Taxonomy" id="1936993"/>
    <lineage>
        <taxon>Bacteria</taxon>
        <taxon>Bacillati</taxon>
        <taxon>Chloroflexota</taxon>
        <taxon>Ktedonobacteria</taxon>
        <taxon>Ktedonobacterales</taxon>
        <taxon>Dictyobacteraceae</taxon>
        <taxon>Dictyobacter</taxon>
    </lineage>
</organism>
<evidence type="ECO:0000313" key="5">
    <source>
        <dbReference type="EMBL" id="GCE06806.1"/>
    </source>
</evidence>
<dbReference type="AlphaFoldDB" id="A0A401ZIX5"/>
<protein>
    <recommendedName>
        <fullName evidence="7">Beta-glucosidase</fullName>
    </recommendedName>
</protein>
<comment type="similarity">
    <text evidence="1 4">Belongs to the glycosyl hydrolase 1 family.</text>
</comment>
<dbReference type="PANTHER" id="PTHR10353:SF209">
    <property type="entry name" value="GALACTOLIPID GALACTOSYLTRANSFERASE SFR2, CHLOROPLASTIC"/>
    <property type="match status" value="1"/>
</dbReference>
<dbReference type="SUPFAM" id="SSF51445">
    <property type="entry name" value="(Trans)glycosidases"/>
    <property type="match status" value="1"/>
</dbReference>
<dbReference type="Proteomes" id="UP000287224">
    <property type="component" value="Unassembled WGS sequence"/>
</dbReference>
<accession>A0A401ZIX5</accession>
<dbReference type="InterPro" id="IPR017853">
    <property type="entry name" value="GH"/>
</dbReference>
<name>A0A401ZIX5_9CHLR</name>
<reference evidence="6" key="1">
    <citation type="submission" date="2018-12" db="EMBL/GenBank/DDBJ databases">
        <title>Tengunoibacter tsumagoiensis gen. nov., sp. nov., Dictyobacter kobayashii sp. nov., D. alpinus sp. nov., and D. joshuensis sp. nov. and description of Dictyobacteraceae fam. nov. within the order Ktedonobacterales isolated from Tengu-no-mugimeshi.</title>
        <authorList>
            <person name="Wang C.M."/>
            <person name="Zheng Y."/>
            <person name="Sakai Y."/>
            <person name="Toyoda A."/>
            <person name="Minakuchi Y."/>
            <person name="Abe K."/>
            <person name="Yokota A."/>
            <person name="Yabe S."/>
        </authorList>
    </citation>
    <scope>NUCLEOTIDE SEQUENCE [LARGE SCALE GENOMIC DNA]</scope>
    <source>
        <strain evidence="6">S-27</strain>
    </source>
</reference>
<dbReference type="Gene3D" id="3.20.20.80">
    <property type="entry name" value="Glycosidases"/>
    <property type="match status" value="1"/>
</dbReference>
<evidence type="ECO:0000256" key="2">
    <source>
        <dbReference type="ARBA" id="ARBA00022801"/>
    </source>
</evidence>
<dbReference type="GO" id="GO:0008422">
    <property type="term" value="F:beta-glucosidase activity"/>
    <property type="evidence" value="ECO:0007669"/>
    <property type="project" value="TreeGrafter"/>
</dbReference>
<dbReference type="OrthoDB" id="9776971at2"/>
<evidence type="ECO:0000313" key="6">
    <source>
        <dbReference type="Proteomes" id="UP000287224"/>
    </source>
</evidence>
<dbReference type="GO" id="GO:0005975">
    <property type="term" value="P:carbohydrate metabolic process"/>
    <property type="evidence" value="ECO:0007669"/>
    <property type="project" value="InterPro"/>
</dbReference>
<proteinExistence type="inferred from homology"/>
<dbReference type="Pfam" id="PF00232">
    <property type="entry name" value="Glyco_hydro_1"/>
    <property type="match status" value="1"/>
</dbReference>
<comment type="caution">
    <text evidence="5">The sequence shown here is derived from an EMBL/GenBank/DDBJ whole genome shotgun (WGS) entry which is preliminary data.</text>
</comment>
<dbReference type="PANTHER" id="PTHR10353">
    <property type="entry name" value="GLYCOSYL HYDROLASE"/>
    <property type="match status" value="1"/>
</dbReference>
<dbReference type="InterPro" id="IPR001360">
    <property type="entry name" value="Glyco_hydro_1"/>
</dbReference>
<dbReference type="RefSeq" id="WP_126597703.1">
    <property type="nucleotide sequence ID" value="NZ_BIFQ01000001.1"/>
</dbReference>
<gene>
    <name evidence="5" type="ORF">KDAU_41350</name>
</gene>
<keyword evidence="2" id="KW-0378">Hydrolase</keyword>
<keyword evidence="6" id="KW-1185">Reference proteome</keyword>
<keyword evidence="3" id="KW-0326">Glycosidase</keyword>
<dbReference type="EMBL" id="BIFQ01000001">
    <property type="protein sequence ID" value="GCE06806.1"/>
    <property type="molecule type" value="Genomic_DNA"/>
</dbReference>
<evidence type="ECO:0008006" key="7">
    <source>
        <dbReference type="Google" id="ProtNLM"/>
    </source>
</evidence>
<sequence length="423" mass="49350">MGQDILKGNGKFFWAGGIEDTFIPQSGPRLRPLEEYELTQHYRQWRADLERAASLGITMLRWGVPWYRVESQPGVFDWHWVDEVLDYMVNTLHIQPIIDLVHYGTPLWMTESFLDAHYPERVAAYAEAFVQRYRRLVQFYTPLNEPMVNAEYSGVRGQWPPYLTGERGLVSVLLPLAQGIQQTSRVIRRNDPEATLIAVEAMNWSQPRREEDRPEAVRLDQMDFLCWDLVAGRVDTEHPLYSWLIEHGATEPQLARLRIQPVQQDILGVNFYPWSAQEIYHDEGGQVRKSSVPQNGLLLAEVLRRCYQHTRLPLFVTETSAAGSIENRQAWLRETIEAIHEMHKQGVPVIGYTWFPLFSMIEWEYRLTEQSLEDHLLHLGLWDIAVNDQQTLVRHETPLVEQYRSTIKQAQHIPVSRQTRSSQ</sequence>
<evidence type="ECO:0000256" key="1">
    <source>
        <dbReference type="ARBA" id="ARBA00010838"/>
    </source>
</evidence>
<evidence type="ECO:0000256" key="3">
    <source>
        <dbReference type="ARBA" id="ARBA00023295"/>
    </source>
</evidence>